<dbReference type="AlphaFoldDB" id="A0A9E7R930"/>
<evidence type="ECO:0000259" key="14">
    <source>
        <dbReference type="Pfam" id="PF00483"/>
    </source>
</evidence>
<evidence type="ECO:0000313" key="16">
    <source>
        <dbReference type="EMBL" id="UWM56815.1"/>
    </source>
</evidence>
<dbReference type="InterPro" id="IPR029044">
    <property type="entry name" value="Nucleotide-diphossugar_trans"/>
</dbReference>
<gene>
    <name evidence="16" type="ORF">N0B31_11070</name>
</gene>
<evidence type="ECO:0000256" key="11">
    <source>
        <dbReference type="ARBA" id="ARBA00023315"/>
    </source>
</evidence>
<evidence type="ECO:0000256" key="6">
    <source>
        <dbReference type="ARBA" id="ARBA00012457"/>
    </source>
</evidence>
<dbReference type="GeneID" id="74942970"/>
<dbReference type="KEGG" id="ssai:N0B31_11070"/>
<evidence type="ECO:0000259" key="15">
    <source>
        <dbReference type="Pfam" id="PF25087"/>
    </source>
</evidence>
<keyword evidence="8" id="KW-0808">Transferase</keyword>
<dbReference type="Gene3D" id="2.160.10.10">
    <property type="entry name" value="Hexapeptide repeat proteins"/>
    <property type="match status" value="1"/>
</dbReference>
<dbReference type="InterPro" id="IPR023915">
    <property type="entry name" value="Bifunctiontional_GlmU_arc-type"/>
</dbReference>
<dbReference type="EC" id="2.3.1.157" evidence="5"/>
<evidence type="ECO:0000256" key="12">
    <source>
        <dbReference type="ARBA" id="ARBA00048247"/>
    </source>
</evidence>
<dbReference type="InterPro" id="IPR056729">
    <property type="entry name" value="GMPPB_C"/>
</dbReference>
<dbReference type="PANTHER" id="PTHR43584:SF8">
    <property type="entry name" value="N-ACETYLMURAMATE ALPHA-1-PHOSPHATE URIDYLYLTRANSFERASE"/>
    <property type="match status" value="1"/>
</dbReference>
<keyword evidence="10" id="KW-0511">Multifunctional enzyme</keyword>
<comment type="catalytic activity">
    <reaction evidence="12">
        <text>alpha-D-glucosamine 1-phosphate + acetyl-CoA = N-acetyl-alpha-D-glucosamine 1-phosphate + CoA + H(+)</text>
        <dbReference type="Rhea" id="RHEA:13725"/>
        <dbReference type="ChEBI" id="CHEBI:15378"/>
        <dbReference type="ChEBI" id="CHEBI:57287"/>
        <dbReference type="ChEBI" id="CHEBI:57288"/>
        <dbReference type="ChEBI" id="CHEBI:57776"/>
        <dbReference type="ChEBI" id="CHEBI:58516"/>
        <dbReference type="EC" id="2.3.1.157"/>
    </reaction>
</comment>
<keyword evidence="17" id="KW-1185">Reference proteome</keyword>
<evidence type="ECO:0000256" key="4">
    <source>
        <dbReference type="ARBA" id="ARBA00007947"/>
    </source>
</evidence>
<evidence type="ECO:0000256" key="3">
    <source>
        <dbReference type="ARBA" id="ARBA00007707"/>
    </source>
</evidence>
<dbReference type="SUPFAM" id="SSF53448">
    <property type="entry name" value="Nucleotide-diphospho-sugar transferases"/>
    <property type="match status" value="1"/>
</dbReference>
<dbReference type="CDD" id="cd04181">
    <property type="entry name" value="NTP_transferase"/>
    <property type="match status" value="1"/>
</dbReference>
<protein>
    <recommendedName>
        <fullName evidence="7">Bifunctional protein GlmU</fullName>
        <ecNumber evidence="5">2.3.1.157</ecNumber>
        <ecNumber evidence="6">2.7.7.23</ecNumber>
    </recommendedName>
</protein>
<dbReference type="SUPFAM" id="SSF51161">
    <property type="entry name" value="Trimeric LpxA-like enzymes"/>
    <property type="match status" value="1"/>
</dbReference>
<evidence type="ECO:0000256" key="10">
    <source>
        <dbReference type="ARBA" id="ARBA00023268"/>
    </source>
</evidence>
<comment type="catalytic activity">
    <reaction evidence="13">
        <text>N-acetyl-alpha-D-glucosamine 1-phosphate + UTP + H(+) = UDP-N-acetyl-alpha-D-glucosamine + diphosphate</text>
        <dbReference type="Rhea" id="RHEA:13509"/>
        <dbReference type="ChEBI" id="CHEBI:15378"/>
        <dbReference type="ChEBI" id="CHEBI:33019"/>
        <dbReference type="ChEBI" id="CHEBI:46398"/>
        <dbReference type="ChEBI" id="CHEBI:57705"/>
        <dbReference type="ChEBI" id="CHEBI:57776"/>
        <dbReference type="EC" id="2.7.7.23"/>
    </reaction>
</comment>
<evidence type="ECO:0000256" key="13">
    <source>
        <dbReference type="ARBA" id="ARBA00048493"/>
    </source>
</evidence>
<dbReference type="RefSeq" id="WP_260643929.1">
    <property type="nucleotide sequence ID" value="NZ_CP104003.1"/>
</dbReference>
<evidence type="ECO:0000256" key="7">
    <source>
        <dbReference type="ARBA" id="ARBA00013414"/>
    </source>
</evidence>
<dbReference type="EC" id="2.7.7.23" evidence="6"/>
<evidence type="ECO:0000256" key="1">
    <source>
        <dbReference type="ARBA" id="ARBA00005166"/>
    </source>
</evidence>
<comment type="pathway">
    <text evidence="2">Nucleotide-sugar biosynthesis; UDP-N-acetyl-alpha-D-glucosamine biosynthesis; UDP-N-acetyl-alpha-D-glucosamine from N-acetyl-alpha-D-glucosamine 1-phosphate: step 1/1.</text>
</comment>
<dbReference type="Proteomes" id="UP001057580">
    <property type="component" value="Chromosome"/>
</dbReference>
<dbReference type="InterPro" id="IPR011004">
    <property type="entry name" value="Trimer_LpxA-like_sf"/>
</dbReference>
<evidence type="ECO:0000313" key="17">
    <source>
        <dbReference type="Proteomes" id="UP001057580"/>
    </source>
</evidence>
<sequence length="397" mass="42164">MIPDCGVVLAAGEGTRLRPLTHNRPKPMLPAANRPILEYVLETLVDAGVSELVLVVGYKRDRVQEHFGPTFRDVPIRYVVQEKQLGSGHALLQAREAVDEPMLVVNGDRVIEPEMVRAVAERYEATGRATMAVLEHPEAHTYGAVRLDGERVVELVEKPTAGQYRLINAGVYAFGPTMFETVDETPREEGELGLTEALVRRIEEGIPVEGVLVDGLWADATFPWDLLDLSREVLREGRVSEDERHPSVYVSKRARVHESATLQGPVVIGPDCEVGPGTVVGPNVALGRNVTLGANSTVVGSVLDADTRVGAGSTLVETVTGQDVHLGAGTVVAGGPADVVLDERVFPGQDLGAVFADRVRAAGGVTADPGALVGTGATIGTGVVVRGRIPADAEVVR</sequence>
<proteinExistence type="inferred from homology"/>
<keyword evidence="11" id="KW-0012">Acyltransferase</keyword>
<comment type="similarity">
    <text evidence="4">In the N-terminal section; belongs to the N-acetylglucosamine-1-phosphate uridyltransferase family.</text>
</comment>
<dbReference type="NCBIfam" id="TIGR03992">
    <property type="entry name" value="Arch_glmU"/>
    <property type="match status" value="1"/>
</dbReference>
<dbReference type="Gene3D" id="3.90.550.10">
    <property type="entry name" value="Spore Coat Polysaccharide Biosynthesis Protein SpsA, Chain A"/>
    <property type="match status" value="1"/>
</dbReference>
<name>A0A9E7R930_9EURY</name>
<reference evidence="16" key="1">
    <citation type="submission" date="2022-09" db="EMBL/GenBank/DDBJ databases">
        <title>Diverse halophilic archaea isolated from saline environments.</title>
        <authorList>
            <person name="Cui H.-L."/>
        </authorList>
    </citation>
    <scope>NUCLEOTIDE SEQUENCE</scope>
    <source>
        <strain evidence="16">ZS-35-S2</strain>
    </source>
</reference>
<dbReference type="InterPro" id="IPR005835">
    <property type="entry name" value="NTP_transferase_dom"/>
</dbReference>
<dbReference type="Pfam" id="PF00483">
    <property type="entry name" value="NTP_transferase"/>
    <property type="match status" value="1"/>
</dbReference>
<evidence type="ECO:0000256" key="9">
    <source>
        <dbReference type="ARBA" id="ARBA00022695"/>
    </source>
</evidence>
<evidence type="ECO:0000256" key="8">
    <source>
        <dbReference type="ARBA" id="ARBA00022679"/>
    </source>
</evidence>
<evidence type="ECO:0000256" key="5">
    <source>
        <dbReference type="ARBA" id="ARBA00012225"/>
    </source>
</evidence>
<dbReference type="PANTHER" id="PTHR43584">
    <property type="entry name" value="NUCLEOTIDYL TRANSFERASE"/>
    <property type="match status" value="1"/>
</dbReference>
<keyword evidence="9" id="KW-0548">Nucleotidyltransferase</keyword>
<dbReference type="EMBL" id="CP104003">
    <property type="protein sequence ID" value="UWM56815.1"/>
    <property type="molecule type" value="Genomic_DNA"/>
</dbReference>
<feature type="domain" description="Mannose-1-phosphate guanyltransferase C-terminal" evidence="15">
    <location>
        <begin position="263"/>
        <end position="345"/>
    </location>
</feature>
<dbReference type="Pfam" id="PF25087">
    <property type="entry name" value="GMPPB_C"/>
    <property type="match status" value="1"/>
</dbReference>
<comment type="similarity">
    <text evidence="3">In the C-terminal section; belongs to the transferase hexapeptide repeat family.</text>
</comment>
<evidence type="ECO:0000256" key="2">
    <source>
        <dbReference type="ARBA" id="ARBA00005208"/>
    </source>
</evidence>
<dbReference type="GO" id="GO:0019134">
    <property type="term" value="F:glucosamine-1-phosphate N-acetyltransferase activity"/>
    <property type="evidence" value="ECO:0007669"/>
    <property type="project" value="UniProtKB-EC"/>
</dbReference>
<comment type="pathway">
    <text evidence="1">Nucleotide-sugar biosynthesis; UDP-N-acetyl-alpha-D-glucosamine biosynthesis; N-acetyl-alpha-D-glucosamine 1-phosphate from alpha-D-glucosamine 6-phosphate (route II): step 2/2.</text>
</comment>
<feature type="domain" description="Nucleotidyl transferase" evidence="14">
    <location>
        <begin position="6"/>
        <end position="234"/>
    </location>
</feature>
<dbReference type="GO" id="GO:0003977">
    <property type="term" value="F:UDP-N-acetylglucosamine diphosphorylase activity"/>
    <property type="evidence" value="ECO:0007669"/>
    <property type="project" value="UniProtKB-EC"/>
</dbReference>
<organism evidence="16 17">
    <name type="scientific">Salinirubellus salinus</name>
    <dbReference type="NCBI Taxonomy" id="1364945"/>
    <lineage>
        <taxon>Archaea</taxon>
        <taxon>Methanobacteriati</taxon>
        <taxon>Methanobacteriota</taxon>
        <taxon>Stenosarchaea group</taxon>
        <taxon>Halobacteria</taxon>
        <taxon>Halobacteriales</taxon>
        <taxon>Natronomonadaceae</taxon>
        <taxon>Salinirubellus</taxon>
    </lineage>
</organism>
<dbReference type="InterPro" id="IPR018357">
    <property type="entry name" value="Hexapep_transf_CS"/>
</dbReference>
<dbReference type="PROSITE" id="PS00101">
    <property type="entry name" value="HEXAPEP_TRANSFERASES"/>
    <property type="match status" value="1"/>
</dbReference>
<dbReference type="InterPro" id="IPR050065">
    <property type="entry name" value="GlmU-like"/>
</dbReference>
<accession>A0A9E7R930</accession>